<feature type="region of interest" description="Disordered" evidence="1">
    <location>
        <begin position="205"/>
        <end position="224"/>
    </location>
</feature>
<feature type="compositionally biased region" description="Basic and acidic residues" evidence="1">
    <location>
        <begin position="315"/>
        <end position="324"/>
    </location>
</feature>
<gene>
    <name evidence="3" type="ORF">HHT355_0538</name>
</gene>
<evidence type="ECO:0000313" key="3">
    <source>
        <dbReference type="EMBL" id="CRZ33743.1"/>
    </source>
</evidence>
<keyword evidence="2" id="KW-0812">Transmembrane</keyword>
<feature type="compositionally biased region" description="Basic and acidic residues" evidence="1">
    <location>
        <begin position="352"/>
        <end position="361"/>
    </location>
</feature>
<feature type="compositionally biased region" description="Basic and acidic residues" evidence="1">
    <location>
        <begin position="423"/>
        <end position="434"/>
    </location>
</feature>
<feature type="compositionally biased region" description="Basic and acidic residues" evidence="1">
    <location>
        <begin position="205"/>
        <end position="215"/>
    </location>
</feature>
<organism evidence="3 4">
    <name type="scientific">Herbinix hemicellulosilytica</name>
    <dbReference type="NCBI Taxonomy" id="1564487"/>
    <lineage>
        <taxon>Bacteria</taxon>
        <taxon>Bacillati</taxon>
        <taxon>Bacillota</taxon>
        <taxon>Clostridia</taxon>
        <taxon>Lachnospirales</taxon>
        <taxon>Lachnospiraceae</taxon>
        <taxon>Herbinix</taxon>
    </lineage>
</organism>
<dbReference type="RefSeq" id="WP_158245867.1">
    <property type="nucleotide sequence ID" value="NZ_CVTD020000008.1"/>
</dbReference>
<feature type="compositionally biased region" description="Basic residues" evidence="1">
    <location>
        <begin position="400"/>
        <end position="412"/>
    </location>
</feature>
<keyword evidence="4" id="KW-1185">Reference proteome</keyword>
<evidence type="ECO:0000256" key="2">
    <source>
        <dbReference type="SAM" id="Phobius"/>
    </source>
</evidence>
<dbReference type="EMBL" id="CVTD020000008">
    <property type="protein sequence ID" value="CRZ33743.1"/>
    <property type="molecule type" value="Genomic_DNA"/>
</dbReference>
<proteinExistence type="predicted"/>
<evidence type="ECO:0000256" key="1">
    <source>
        <dbReference type="SAM" id="MobiDB-lite"/>
    </source>
</evidence>
<feature type="region of interest" description="Disordered" evidence="1">
    <location>
        <begin position="295"/>
        <end position="440"/>
    </location>
</feature>
<sequence>MNKCKLCKKEIPDGTEYCIECMNKKDFATDESYLDNLLNSILEETITARDVYKTQAVHEEDSLNGDKTADTVDLADLYDFEQFDFTKDLDEPVGIKDDISNEDLLSSDKMTEDDLVTYENDEVSGDVTEDTDITFNKGDYEDKSDMINRDNFLDLYNNIDSEFLQAENQSEELNSDENGYEYSEGEDEAIDLSIDELMKQIDLADEKNSSQDTDKNSNFSEANINEMNVSMTNDLEKKGTDDLQDNNLTPEDELLSLLNQFDPEDPVASDIQSITELLGGLELDLRNDKNNSFFTETKETETKEPVSANIPTEVQDDKKEDDNGIRYITQDFEDDEKNHKESKKKVGKAKKKNGEPKEKKGIFQRIFGNIKDDNDDNSSENQSPFFEMTDETDIKEEKKDKKKKKKTGKKAAKTNYNDEDDLNSVKDDTESVERKKAKKAKKEKKKKEKAVIFEEEIDEGRINKVGASIVFLFFGIIVAILITSTNTFSYRQSIGNASKYFDRKDYAQAYNEIIGLDLKDEDIELYNKIKTVSIVYKQLESYYNYYNLRKFPEALDSLLKGLKRYDKYIELATMLGIKEDMDYIRSQIVDELYHVFSLTEKEALDIISLENKEDYSVAVYEAVNDIIAYY</sequence>
<dbReference type="Proteomes" id="UP000236497">
    <property type="component" value="Unassembled WGS sequence"/>
</dbReference>
<reference evidence="3 4" key="1">
    <citation type="submission" date="2015-06" db="EMBL/GenBank/DDBJ databases">
        <authorList>
            <person name="Wibberg Daniel"/>
        </authorList>
    </citation>
    <scope>NUCLEOTIDE SEQUENCE [LARGE SCALE GENOMIC DNA]</scope>
    <source>
        <strain evidence="3 4">T3/55T</strain>
    </source>
</reference>
<name>A0A0H5STV5_HERHM</name>
<keyword evidence="2" id="KW-0472">Membrane</keyword>
<keyword evidence="2" id="KW-1133">Transmembrane helix</keyword>
<protein>
    <submittedName>
        <fullName evidence="3">Uncharacterized protein</fullName>
    </submittedName>
</protein>
<evidence type="ECO:0000313" key="4">
    <source>
        <dbReference type="Proteomes" id="UP000236497"/>
    </source>
</evidence>
<accession>A0A0H5STV5</accession>
<feature type="transmembrane region" description="Helical" evidence="2">
    <location>
        <begin position="465"/>
        <end position="483"/>
    </location>
</feature>
<dbReference type="AlphaFoldDB" id="A0A0H5STV5"/>
<feature type="compositionally biased region" description="Basic residues" evidence="1">
    <location>
        <begin position="340"/>
        <end position="351"/>
    </location>
</feature>